<evidence type="ECO:0000313" key="3">
    <source>
        <dbReference type="EMBL" id="OAB88884.1"/>
    </source>
</evidence>
<dbReference type="SUPFAM" id="SSF51556">
    <property type="entry name" value="Metallo-dependent hydrolases"/>
    <property type="match status" value="1"/>
</dbReference>
<dbReference type="GO" id="GO:0006046">
    <property type="term" value="P:N-acetylglucosamine catabolic process"/>
    <property type="evidence" value="ECO:0007669"/>
    <property type="project" value="TreeGrafter"/>
</dbReference>
<dbReference type="RefSeq" id="WP_068271605.1">
    <property type="nucleotide sequence ID" value="NZ_LQZG01000001.1"/>
</dbReference>
<dbReference type="Gene3D" id="3.20.20.140">
    <property type="entry name" value="Metal-dependent hydrolases"/>
    <property type="match status" value="1"/>
</dbReference>
<dbReference type="InterPro" id="IPR032466">
    <property type="entry name" value="Metal_Hydrolase"/>
</dbReference>
<proteinExistence type="inferred from homology"/>
<dbReference type="PANTHER" id="PTHR11113">
    <property type="entry name" value="N-ACETYLGLUCOSAMINE-6-PHOSPHATE DEACETYLASE"/>
    <property type="match status" value="1"/>
</dbReference>
<dbReference type="Proteomes" id="UP000076976">
    <property type="component" value="Unassembled WGS sequence"/>
</dbReference>
<dbReference type="AlphaFoldDB" id="A0A176QGQ2"/>
<protein>
    <submittedName>
        <fullName evidence="3">N-acetylglucosamine-6-phosphate deacetylase</fullName>
    </submittedName>
</protein>
<evidence type="ECO:0000313" key="4">
    <source>
        <dbReference type="Proteomes" id="UP000076976"/>
    </source>
</evidence>
<accession>A0A176QGQ2</accession>
<name>A0A176QGQ2_9MICO</name>
<keyword evidence="4" id="KW-1185">Reference proteome</keyword>
<comment type="similarity">
    <text evidence="1">Belongs to the metallo-dependent hydrolases superfamily. NagA family.</text>
</comment>
<sequence length="314" mass="31971">MSPHGSVLDIHVHGAVGEPFGGTVEGTLAAAAHHDGGVVASLVSGMPDEMARQVGVVAAAMTKGDPRSSAIRGIHCEGPFLSTVRRGAHDPHVLRDADPALVERLVGVAADAGAPGAIKHWTFAPERTSGGLAPFVRTLVEHGVVPAVGHTDAPAARVRAALGLVADTLGAPGLVTHLFNGMPAFHHRSGGPVAAAMSAAAAGECRVEVIADGVHVAPEVVRMVFETLGPDRVVLVSDAMSATGLGDGDHLLGTLQVRVRDGVARLVVEEGEGSIAGSTSTLERCVRWAVDVAGVDEQDARTSATRTPAAALRL</sequence>
<dbReference type="GO" id="GO:0008448">
    <property type="term" value="F:N-acetylglucosamine-6-phosphate deacetylase activity"/>
    <property type="evidence" value="ECO:0007669"/>
    <property type="project" value="TreeGrafter"/>
</dbReference>
<dbReference type="STRING" id="262209.AWH69_03710"/>
<evidence type="ECO:0000256" key="2">
    <source>
        <dbReference type="ARBA" id="ARBA00022801"/>
    </source>
</evidence>
<comment type="caution">
    <text evidence="3">The sequence shown here is derived from an EMBL/GenBank/DDBJ whole genome shotgun (WGS) entry which is preliminary data.</text>
</comment>
<organism evidence="3 4">
    <name type="scientific">Janibacter melonis</name>
    <dbReference type="NCBI Taxonomy" id="262209"/>
    <lineage>
        <taxon>Bacteria</taxon>
        <taxon>Bacillati</taxon>
        <taxon>Actinomycetota</taxon>
        <taxon>Actinomycetes</taxon>
        <taxon>Micrococcales</taxon>
        <taxon>Intrasporangiaceae</taxon>
        <taxon>Janibacter</taxon>
    </lineage>
</organism>
<dbReference type="PANTHER" id="PTHR11113:SF14">
    <property type="entry name" value="N-ACETYLGLUCOSAMINE-6-PHOSPHATE DEACETYLASE"/>
    <property type="match status" value="1"/>
</dbReference>
<keyword evidence="2" id="KW-0378">Hydrolase</keyword>
<dbReference type="EMBL" id="LQZG01000001">
    <property type="protein sequence ID" value="OAB88884.1"/>
    <property type="molecule type" value="Genomic_DNA"/>
</dbReference>
<gene>
    <name evidence="3" type="ORF">AWH69_03710</name>
</gene>
<reference evidence="3 4" key="1">
    <citation type="submission" date="2016-01" db="EMBL/GenBank/DDBJ databases">
        <title>Janibacter melonis strain CD11_4 genome sequencing and assembly.</title>
        <authorList>
            <person name="Nair G.R."/>
            <person name="Kaur G."/>
            <person name="Chander A.M."/>
            <person name="Mayilraj S."/>
        </authorList>
    </citation>
    <scope>NUCLEOTIDE SEQUENCE [LARGE SCALE GENOMIC DNA]</scope>
    <source>
        <strain evidence="3 4">CD11-4</strain>
    </source>
</reference>
<evidence type="ECO:0000256" key="1">
    <source>
        <dbReference type="ARBA" id="ARBA00010716"/>
    </source>
</evidence>